<keyword evidence="6 7" id="KW-0067">ATP-binding</keyword>
<evidence type="ECO:0000256" key="5">
    <source>
        <dbReference type="ARBA" id="ARBA00022777"/>
    </source>
</evidence>
<feature type="compositionally biased region" description="Low complexity" evidence="8">
    <location>
        <begin position="374"/>
        <end position="387"/>
    </location>
</feature>
<sequence length="584" mass="59380">MSSRRPPSLPPEIAGFSYIELLGSGGFADVFLYEQRMPRRRVAIKVLLPETLTDGARESFDAEANLMAQLSTHPSIVTIYQADISADGRPYLAMEYCSRPNLGARYRREKIGVAEVLRIGVQVAGAVETSHRAGILHRDIKPANILTTEYNRPALTDFGISVALVGGGDGQGGSGGPGGAGAEQETVGMSIPWSPPEVFGAVSASGSPADIYSLGATVYTLLAGRTPFEVPGGANAGIDLIARIQSAALQPTGRADVPESLEQILRVAMAKRPADRFASALEFARALQKVQLELSLSVSPADVLDDALPAETAEEEDDGNTRIRGIVTIDPTAHNTSSRRQPSPSHAPPAPAQGWSAAPAGHAVPPVDATQLRSGAAASAATTAASGQGFGTGTSPGLSPAPRLPFGSPHDAASGAPAVEETVHRAPNPGHTPGHAAGHGATTAAPPRRRALPVIIGASAVVVVLAVLGIVFAVNAGNGSPAAQASTAPDAPVNIAPAETVSPATGLTGTAGAGGVVFTWANPAPKAGDVYLWGVVTPGAEPKLASTPDPTVTVPAPTSGQVCVEVSIRRTDGHASDPVTACAP</sequence>
<keyword evidence="9" id="KW-1133">Transmembrane helix</keyword>
<feature type="region of interest" description="Disordered" evidence="8">
    <location>
        <begin position="332"/>
        <end position="445"/>
    </location>
</feature>
<keyword evidence="2 11" id="KW-0723">Serine/threonine-protein kinase</keyword>
<feature type="compositionally biased region" description="Low complexity" evidence="8">
    <location>
        <begin position="429"/>
        <end position="445"/>
    </location>
</feature>
<evidence type="ECO:0000256" key="2">
    <source>
        <dbReference type="ARBA" id="ARBA00022527"/>
    </source>
</evidence>
<evidence type="ECO:0000313" key="11">
    <source>
        <dbReference type="EMBL" id="TIH33736.1"/>
    </source>
</evidence>
<dbReference type="EMBL" id="QYRT01000032">
    <property type="protein sequence ID" value="TIH33736.1"/>
    <property type="molecule type" value="Genomic_DNA"/>
</dbReference>
<evidence type="ECO:0000256" key="8">
    <source>
        <dbReference type="SAM" id="MobiDB-lite"/>
    </source>
</evidence>
<evidence type="ECO:0000256" key="9">
    <source>
        <dbReference type="SAM" id="Phobius"/>
    </source>
</evidence>
<feature type="domain" description="Protein kinase" evidence="10">
    <location>
        <begin position="16"/>
        <end position="294"/>
    </location>
</feature>
<dbReference type="InterPro" id="IPR011009">
    <property type="entry name" value="Kinase-like_dom_sf"/>
</dbReference>
<dbReference type="PROSITE" id="PS00108">
    <property type="entry name" value="PROTEIN_KINASE_ST"/>
    <property type="match status" value="1"/>
</dbReference>
<keyword evidence="3" id="KW-0808">Transferase</keyword>
<dbReference type="PROSITE" id="PS50011">
    <property type="entry name" value="PROTEIN_KINASE_DOM"/>
    <property type="match status" value="1"/>
</dbReference>
<dbReference type="OrthoDB" id="9762169at2"/>
<dbReference type="CDD" id="cd14014">
    <property type="entry name" value="STKc_PknB_like"/>
    <property type="match status" value="1"/>
</dbReference>
<evidence type="ECO:0000259" key="10">
    <source>
        <dbReference type="PROSITE" id="PS50011"/>
    </source>
</evidence>
<evidence type="ECO:0000256" key="1">
    <source>
        <dbReference type="ARBA" id="ARBA00012513"/>
    </source>
</evidence>
<name>A0A4T2BVA8_9MICO</name>
<dbReference type="PROSITE" id="PS00107">
    <property type="entry name" value="PROTEIN_KINASE_ATP"/>
    <property type="match status" value="1"/>
</dbReference>
<dbReference type="InterPro" id="IPR000719">
    <property type="entry name" value="Prot_kinase_dom"/>
</dbReference>
<evidence type="ECO:0000313" key="12">
    <source>
        <dbReference type="Proteomes" id="UP000306192"/>
    </source>
</evidence>
<keyword evidence="5 11" id="KW-0418">Kinase</keyword>
<comment type="caution">
    <text evidence="11">The sequence shown here is derived from an EMBL/GenBank/DDBJ whole genome shotgun (WGS) entry which is preliminary data.</text>
</comment>
<dbReference type="PANTHER" id="PTHR43289:SF6">
    <property type="entry name" value="SERINE_THREONINE-PROTEIN KINASE NEKL-3"/>
    <property type="match status" value="1"/>
</dbReference>
<accession>A0A4T2BVA8</accession>
<keyword evidence="4 7" id="KW-0547">Nucleotide-binding</keyword>
<dbReference type="Gene3D" id="1.10.510.10">
    <property type="entry name" value="Transferase(Phosphotransferase) domain 1"/>
    <property type="match status" value="1"/>
</dbReference>
<evidence type="ECO:0000256" key="7">
    <source>
        <dbReference type="PROSITE-ProRule" id="PRU10141"/>
    </source>
</evidence>
<dbReference type="PANTHER" id="PTHR43289">
    <property type="entry name" value="MITOGEN-ACTIVATED PROTEIN KINASE KINASE KINASE 20-RELATED"/>
    <property type="match status" value="1"/>
</dbReference>
<feature type="binding site" evidence="7">
    <location>
        <position position="45"/>
    </location>
    <ligand>
        <name>ATP</name>
        <dbReference type="ChEBI" id="CHEBI:30616"/>
    </ligand>
</feature>
<dbReference type="EC" id="2.7.11.1" evidence="1"/>
<evidence type="ECO:0000256" key="6">
    <source>
        <dbReference type="ARBA" id="ARBA00022840"/>
    </source>
</evidence>
<feature type="transmembrane region" description="Helical" evidence="9">
    <location>
        <begin position="451"/>
        <end position="474"/>
    </location>
</feature>
<dbReference type="Proteomes" id="UP000306192">
    <property type="component" value="Unassembled WGS sequence"/>
</dbReference>
<protein>
    <recommendedName>
        <fullName evidence="1">non-specific serine/threonine protein kinase</fullName>
        <ecNumber evidence="1">2.7.11.1</ecNumber>
    </recommendedName>
</protein>
<dbReference type="GO" id="GO:0005524">
    <property type="term" value="F:ATP binding"/>
    <property type="evidence" value="ECO:0007669"/>
    <property type="project" value="UniProtKB-UniRule"/>
</dbReference>
<evidence type="ECO:0000256" key="4">
    <source>
        <dbReference type="ARBA" id="ARBA00022741"/>
    </source>
</evidence>
<dbReference type="InterPro" id="IPR008271">
    <property type="entry name" value="Ser/Thr_kinase_AS"/>
</dbReference>
<gene>
    <name evidence="11" type="ORF">D4765_14165</name>
</gene>
<dbReference type="Gene3D" id="3.30.200.20">
    <property type="entry name" value="Phosphorylase Kinase, domain 1"/>
    <property type="match status" value="1"/>
</dbReference>
<reference evidence="11 12" key="1">
    <citation type="journal article" date="2019" name="Microorganisms">
        <title>Systematic Affiliation and Genome Analysis of Subtercola vilae DB165(T) with Particular Emphasis on Cold Adaptation of an Isolate from a High-Altitude Cold Volcano Lake.</title>
        <authorList>
            <person name="Villalobos A.S."/>
            <person name="Wiese J."/>
            <person name="Imhoff J.F."/>
            <person name="Dorador C."/>
            <person name="Keller A."/>
            <person name="Hentschel U."/>
        </authorList>
    </citation>
    <scope>NUCLEOTIDE SEQUENCE [LARGE SCALE GENOMIC DNA]</scope>
    <source>
        <strain evidence="11 12">DB165</strain>
    </source>
</reference>
<dbReference type="AlphaFoldDB" id="A0A4T2BVA8"/>
<dbReference type="Pfam" id="PF00069">
    <property type="entry name" value="Pkinase"/>
    <property type="match status" value="1"/>
</dbReference>
<keyword evidence="9" id="KW-0472">Membrane</keyword>
<dbReference type="InterPro" id="IPR017441">
    <property type="entry name" value="Protein_kinase_ATP_BS"/>
</dbReference>
<evidence type="ECO:0000256" key="3">
    <source>
        <dbReference type="ARBA" id="ARBA00022679"/>
    </source>
</evidence>
<organism evidence="11 12">
    <name type="scientific">Subtercola vilae</name>
    <dbReference type="NCBI Taxonomy" id="2056433"/>
    <lineage>
        <taxon>Bacteria</taxon>
        <taxon>Bacillati</taxon>
        <taxon>Actinomycetota</taxon>
        <taxon>Actinomycetes</taxon>
        <taxon>Micrococcales</taxon>
        <taxon>Microbacteriaceae</taxon>
        <taxon>Subtercola</taxon>
    </lineage>
</organism>
<dbReference type="GO" id="GO:0004674">
    <property type="term" value="F:protein serine/threonine kinase activity"/>
    <property type="evidence" value="ECO:0007669"/>
    <property type="project" value="UniProtKB-KW"/>
</dbReference>
<dbReference type="SUPFAM" id="SSF56112">
    <property type="entry name" value="Protein kinase-like (PK-like)"/>
    <property type="match status" value="1"/>
</dbReference>
<keyword evidence="9" id="KW-0812">Transmembrane</keyword>
<keyword evidence="12" id="KW-1185">Reference proteome</keyword>
<dbReference type="RefSeq" id="WP_136642944.1">
    <property type="nucleotide sequence ID" value="NZ_QYRT01000032.1"/>
</dbReference>
<dbReference type="SMART" id="SM00220">
    <property type="entry name" value="S_TKc"/>
    <property type="match status" value="1"/>
</dbReference>
<proteinExistence type="predicted"/>